<reference evidence="11" key="1">
    <citation type="submission" date="2025-08" db="UniProtKB">
        <authorList>
            <consortium name="RefSeq"/>
        </authorList>
    </citation>
    <scope>IDENTIFICATION</scope>
</reference>
<evidence type="ECO:0000256" key="2">
    <source>
        <dbReference type="ARBA" id="ARBA00010905"/>
    </source>
</evidence>
<keyword evidence="8" id="KW-1133">Transmembrane helix</keyword>
<keyword evidence="5 7" id="KW-0430">Lectin</keyword>
<sequence length="217" mass="24014">MRYRAVFKIVAVIIVVLITWGIANNSFDQLETTRKILSFIDVDQRKPNSRTVAKAPEPKCSLSRVCPPHHFALHITSGAANVVGPKICFDGKIIMSHVFNNVGPGLNVVVVNVKKDILAYLTNIQPGMIVLVASFDDMTTILTNEMREVFVGMGSSLIKSVKHRDNWVFAGIAGTENRSLFEKHAVNDQKTNIYEGWPDVVELSGCFPRTLTDGQTT</sequence>
<dbReference type="Pfam" id="PF15711">
    <property type="entry name" value="ILEI"/>
    <property type="match status" value="1"/>
</dbReference>
<dbReference type="GeneID" id="115008361"/>
<evidence type="ECO:0000256" key="4">
    <source>
        <dbReference type="ARBA" id="ARBA00022729"/>
    </source>
</evidence>
<dbReference type="GO" id="GO:0030246">
    <property type="term" value="F:carbohydrate binding"/>
    <property type="evidence" value="ECO:0007669"/>
    <property type="project" value="UniProtKB-UniRule"/>
</dbReference>
<keyword evidence="8" id="KW-0472">Membrane</keyword>
<keyword evidence="10" id="KW-1185">Reference proteome</keyword>
<evidence type="ECO:0000256" key="5">
    <source>
        <dbReference type="ARBA" id="ARBA00022734"/>
    </source>
</evidence>
<evidence type="ECO:0000256" key="6">
    <source>
        <dbReference type="ARBA" id="ARBA00023157"/>
    </source>
</evidence>
<dbReference type="InterPro" id="IPR039220">
    <property type="entry name" value="FAM3"/>
</dbReference>
<evidence type="ECO:0000313" key="11">
    <source>
        <dbReference type="RefSeq" id="XP_029287787.1"/>
    </source>
</evidence>
<evidence type="ECO:0000259" key="9">
    <source>
        <dbReference type="Pfam" id="PF15711"/>
    </source>
</evidence>
<feature type="domain" description="ILEI/PANDER" evidence="9">
    <location>
        <begin position="114"/>
        <end position="174"/>
    </location>
</feature>
<keyword evidence="6" id="KW-1015">Disulfide bond</keyword>
<evidence type="ECO:0000256" key="1">
    <source>
        <dbReference type="ARBA" id="ARBA00004613"/>
    </source>
</evidence>
<dbReference type="PROSITE" id="PS52031">
    <property type="entry name" value="GG_LECTIN"/>
    <property type="match status" value="1"/>
</dbReference>
<protein>
    <submittedName>
        <fullName evidence="11">Protein FAM3C isoform X2</fullName>
    </submittedName>
</protein>
<keyword evidence="3" id="KW-0964">Secreted</keyword>
<evidence type="ECO:0000313" key="10">
    <source>
        <dbReference type="Proteomes" id="UP000504630"/>
    </source>
</evidence>
<dbReference type="PANTHER" id="PTHR14592">
    <property type="entry name" value="UNCHARACTERIZED FAM3"/>
    <property type="match status" value="1"/>
</dbReference>
<accession>A0A6J2PRT8</accession>
<dbReference type="AlphaFoldDB" id="A0A6J2PRT8"/>
<evidence type="ECO:0000256" key="8">
    <source>
        <dbReference type="SAM" id="Phobius"/>
    </source>
</evidence>
<gene>
    <name evidence="11" type="primary">LOC115008361</name>
</gene>
<evidence type="ECO:0000256" key="3">
    <source>
        <dbReference type="ARBA" id="ARBA00022525"/>
    </source>
</evidence>
<dbReference type="Proteomes" id="UP000504630">
    <property type="component" value="Chromosome 5"/>
</dbReference>
<keyword evidence="4" id="KW-0732">Signal</keyword>
<dbReference type="GO" id="GO:0005576">
    <property type="term" value="C:extracellular region"/>
    <property type="evidence" value="ECO:0007669"/>
    <property type="project" value="UniProtKB-SubCell"/>
</dbReference>
<comment type="subcellular location">
    <subcellularLocation>
        <location evidence="1">Secreted</location>
    </subcellularLocation>
</comment>
<dbReference type="RefSeq" id="XP_029287787.1">
    <property type="nucleotide sequence ID" value="XM_029431927.1"/>
</dbReference>
<name>A0A6J2PRT8_COTGO</name>
<evidence type="ECO:0000256" key="7">
    <source>
        <dbReference type="PROSITE-ProRule" id="PRU01375"/>
    </source>
</evidence>
<proteinExistence type="inferred from homology"/>
<feature type="transmembrane region" description="Helical" evidence="8">
    <location>
        <begin position="5"/>
        <end position="23"/>
    </location>
</feature>
<comment type="similarity">
    <text evidence="2">Belongs to the FAM3 family.</text>
</comment>
<dbReference type="InterPro" id="IPR039477">
    <property type="entry name" value="ILEI/PANDER_dom"/>
</dbReference>
<organism evidence="10 11">
    <name type="scientific">Cottoperca gobio</name>
    <name type="common">Frogmouth</name>
    <name type="synonym">Aphritis gobio</name>
    <dbReference type="NCBI Taxonomy" id="56716"/>
    <lineage>
        <taxon>Eukaryota</taxon>
        <taxon>Metazoa</taxon>
        <taxon>Chordata</taxon>
        <taxon>Craniata</taxon>
        <taxon>Vertebrata</taxon>
        <taxon>Euteleostomi</taxon>
        <taxon>Actinopterygii</taxon>
        <taxon>Neopterygii</taxon>
        <taxon>Teleostei</taxon>
        <taxon>Neoteleostei</taxon>
        <taxon>Acanthomorphata</taxon>
        <taxon>Eupercaria</taxon>
        <taxon>Perciformes</taxon>
        <taxon>Notothenioidei</taxon>
        <taxon>Bovichtidae</taxon>
        <taxon>Cottoperca</taxon>
    </lineage>
</organism>
<keyword evidence="8" id="KW-0812">Transmembrane</keyword>